<name>A0A6P4Z447_BRABE</name>
<dbReference type="Gene3D" id="2.10.25.10">
    <property type="entry name" value="Laminin"/>
    <property type="match status" value="1"/>
</dbReference>
<feature type="compositionally biased region" description="Low complexity" evidence="2">
    <location>
        <begin position="259"/>
        <end position="275"/>
    </location>
</feature>
<keyword evidence="1" id="KW-0245">EGF-like domain</keyword>
<feature type="region of interest" description="Disordered" evidence="2">
    <location>
        <begin position="33"/>
        <end position="52"/>
    </location>
</feature>
<comment type="caution">
    <text evidence="1">Lacks conserved residue(s) required for the propagation of feature annotation.</text>
</comment>
<keyword evidence="3" id="KW-1133">Transmembrane helix</keyword>
<dbReference type="KEGG" id="bbel:109478920"/>
<feature type="region of interest" description="Disordered" evidence="2">
    <location>
        <begin position="230"/>
        <end position="275"/>
    </location>
</feature>
<evidence type="ECO:0000313" key="7">
    <source>
        <dbReference type="RefSeq" id="XP_019636285.1"/>
    </source>
</evidence>
<feature type="domain" description="SEA" evidence="4">
    <location>
        <begin position="277"/>
        <end position="389"/>
    </location>
</feature>
<keyword evidence="3" id="KW-0812">Transmembrane</keyword>
<reference evidence="7" key="1">
    <citation type="submission" date="2025-08" db="UniProtKB">
        <authorList>
            <consortium name="RefSeq"/>
        </authorList>
    </citation>
    <scope>IDENTIFICATION</scope>
    <source>
        <tissue evidence="7">Gonad</tissue>
    </source>
</reference>
<dbReference type="PANTHER" id="PTHR15381:SF1">
    <property type="entry name" value="CHONDROITIN SULFATE PROTEOGLYCAN 5"/>
    <property type="match status" value="1"/>
</dbReference>
<sequence>MAGAPATTMAGAPASTMAGAPATTMAGAPATTMAGAPASTMSGAPASTMSGAPATTMAGAPATTMAGAPTTTMAGAPATTMAGAPTTTMAGAPSTTMAGAPATTTAGAPATTMAGAPASTMSGAPATTMAGAPATNNGWCTCNNNGWCTCNNYGWCTCNDNGWCTCNNNGWCTGTTIAGAPTSTMAGAPATTMAGAPATTMPVAPATTMAGAPATTMSGAPATDPVTTDNATTVGATVGPGTTGAATSRPGAPSSTAQRTTRPVTTQMTTTQAATPGKPTTILAFEVVLNGMRPGALDNQQSAEYRNLTRQCIEALQPVFEALTGFKVVVVLSFPPGTDLTVKFATIFESDTAAPTEEITGVAQNWTQSGAIGNYRVEQNSFSASALTYEDISSLGVSALCPSGCGPDANCSATQTNGVWGAQCVCADNYCKNGGHCEVIPDVGLKCSCLSDTRGFYSGARCETFASQTAIIGGAAGVGGALIIIIMALASYVCYSRRNTSGAMASVNTMAYSRADTSFWKNNTRQGSLSSHQANYPLSDMSAFHTFTDVYNPIYVSEPNFPSKFRIPRPNVDFQAYDQPKRWSQVSQEYF</sequence>
<dbReference type="GeneID" id="109478920"/>
<dbReference type="OrthoDB" id="9935774at2759"/>
<feature type="compositionally biased region" description="Low complexity" evidence="2">
    <location>
        <begin position="231"/>
        <end position="247"/>
    </location>
</feature>
<dbReference type="SUPFAM" id="SSF69349">
    <property type="entry name" value="Phage fibre proteins"/>
    <property type="match status" value="1"/>
</dbReference>
<gene>
    <name evidence="7" type="primary">LOC109478920</name>
</gene>
<dbReference type="InterPro" id="IPR000742">
    <property type="entry name" value="EGF"/>
</dbReference>
<dbReference type="InterPro" id="IPR000082">
    <property type="entry name" value="SEA_dom"/>
</dbReference>
<feature type="domain" description="EGF-like" evidence="5">
    <location>
        <begin position="425"/>
        <end position="463"/>
    </location>
</feature>
<accession>A0A6P4Z447</accession>
<evidence type="ECO:0000256" key="1">
    <source>
        <dbReference type="PROSITE-ProRule" id="PRU00076"/>
    </source>
</evidence>
<feature type="transmembrane region" description="Helical" evidence="3">
    <location>
        <begin position="471"/>
        <end position="495"/>
    </location>
</feature>
<keyword evidence="6" id="KW-1185">Reference proteome</keyword>
<dbReference type="PROSITE" id="PS50024">
    <property type="entry name" value="SEA"/>
    <property type="match status" value="1"/>
</dbReference>
<keyword evidence="3" id="KW-0472">Membrane</keyword>
<evidence type="ECO:0000259" key="4">
    <source>
        <dbReference type="PROSITE" id="PS50024"/>
    </source>
</evidence>
<dbReference type="Proteomes" id="UP000515135">
    <property type="component" value="Unplaced"/>
</dbReference>
<organism evidence="6 7">
    <name type="scientific">Branchiostoma belcheri</name>
    <name type="common">Amphioxus</name>
    <dbReference type="NCBI Taxonomy" id="7741"/>
    <lineage>
        <taxon>Eukaryota</taxon>
        <taxon>Metazoa</taxon>
        <taxon>Chordata</taxon>
        <taxon>Cephalochordata</taxon>
        <taxon>Leptocardii</taxon>
        <taxon>Amphioxiformes</taxon>
        <taxon>Branchiostomatidae</taxon>
        <taxon>Branchiostoma</taxon>
    </lineage>
</organism>
<dbReference type="RefSeq" id="XP_019636285.1">
    <property type="nucleotide sequence ID" value="XM_019780726.1"/>
</dbReference>
<evidence type="ECO:0000259" key="5">
    <source>
        <dbReference type="PROSITE" id="PS50026"/>
    </source>
</evidence>
<protein>
    <submittedName>
        <fullName evidence="7">Mucin-5AC-like</fullName>
    </submittedName>
</protein>
<dbReference type="PANTHER" id="PTHR15381">
    <property type="entry name" value="CHONDROITIN SULFATE PROTEOGLYCAN 5 -RELATED"/>
    <property type="match status" value="1"/>
</dbReference>
<evidence type="ECO:0000256" key="2">
    <source>
        <dbReference type="SAM" id="MobiDB-lite"/>
    </source>
</evidence>
<dbReference type="AlphaFoldDB" id="A0A6P4Z447"/>
<proteinExistence type="predicted"/>
<dbReference type="PROSITE" id="PS50026">
    <property type="entry name" value="EGF_3"/>
    <property type="match status" value="1"/>
</dbReference>
<feature type="region of interest" description="Disordered" evidence="2">
    <location>
        <begin position="76"/>
        <end position="121"/>
    </location>
</feature>
<evidence type="ECO:0000313" key="6">
    <source>
        <dbReference type="Proteomes" id="UP000515135"/>
    </source>
</evidence>
<evidence type="ECO:0000256" key="3">
    <source>
        <dbReference type="SAM" id="Phobius"/>
    </source>
</evidence>
<dbReference type="GO" id="GO:0071944">
    <property type="term" value="C:cell periphery"/>
    <property type="evidence" value="ECO:0007669"/>
    <property type="project" value="UniProtKB-ARBA"/>
</dbReference>